<dbReference type="InterPro" id="IPR029068">
    <property type="entry name" value="Glyas_Bleomycin-R_OHBP_Dase"/>
</dbReference>
<dbReference type="AlphaFoldDB" id="A0A368W4M1"/>
<feature type="domain" description="Glyoxalase/fosfomycin resistance/dioxygenase" evidence="1">
    <location>
        <begin position="19"/>
        <end position="115"/>
    </location>
</feature>
<evidence type="ECO:0000313" key="2">
    <source>
        <dbReference type="EMBL" id="RCW50381.1"/>
    </source>
</evidence>
<gene>
    <name evidence="2" type="ORF">DFP97_103402</name>
</gene>
<accession>A0A368W4M1</accession>
<reference evidence="2 3" key="1">
    <citation type="submission" date="2018-07" db="EMBL/GenBank/DDBJ databases">
        <title>Genomic Encyclopedia of Type Strains, Phase III (KMG-III): the genomes of soil and plant-associated and newly described type strains.</title>
        <authorList>
            <person name="Whitman W."/>
        </authorList>
    </citation>
    <scope>NUCLEOTIDE SEQUENCE [LARGE SCALE GENOMIC DNA]</scope>
    <source>
        <strain evidence="2 3">CECT 7506</strain>
    </source>
</reference>
<dbReference type="Pfam" id="PF00903">
    <property type="entry name" value="Glyoxalase"/>
    <property type="match status" value="1"/>
</dbReference>
<dbReference type="SUPFAM" id="SSF54593">
    <property type="entry name" value="Glyoxalase/Bleomycin resistance protein/Dihydroxybiphenyl dioxygenase"/>
    <property type="match status" value="1"/>
</dbReference>
<name>A0A368W4M1_9BACL</name>
<proteinExistence type="predicted"/>
<dbReference type="EMBL" id="QPJD01000003">
    <property type="protein sequence ID" value="RCW50381.1"/>
    <property type="molecule type" value="Genomic_DNA"/>
</dbReference>
<dbReference type="CDD" id="cd06587">
    <property type="entry name" value="VOC"/>
    <property type="match status" value="1"/>
</dbReference>
<evidence type="ECO:0000313" key="3">
    <source>
        <dbReference type="Proteomes" id="UP000252415"/>
    </source>
</evidence>
<dbReference type="InterPro" id="IPR004360">
    <property type="entry name" value="Glyas_Fos-R_dOase_dom"/>
</dbReference>
<organism evidence="2 3">
    <name type="scientific">Paenibacillus prosopidis</name>
    <dbReference type="NCBI Taxonomy" id="630520"/>
    <lineage>
        <taxon>Bacteria</taxon>
        <taxon>Bacillati</taxon>
        <taxon>Bacillota</taxon>
        <taxon>Bacilli</taxon>
        <taxon>Bacillales</taxon>
        <taxon>Paenibacillaceae</taxon>
        <taxon>Paenibacillus</taxon>
    </lineage>
</organism>
<dbReference type="Proteomes" id="UP000252415">
    <property type="component" value="Unassembled WGS sequence"/>
</dbReference>
<dbReference type="RefSeq" id="WP_114379205.1">
    <property type="nucleotide sequence ID" value="NZ_QPJD01000003.1"/>
</dbReference>
<sequence>MSEQQSKINSPISGGVPAVFVHVKDLKLSIQWYSHLLGLSATDTNPSTFYIFRLENGANIFLVQSNEVTPSPHVLFSLPTPNLEQALQFFEQNLIEIVKEDEETIHFKDPDGNIVMACNI</sequence>
<evidence type="ECO:0000259" key="1">
    <source>
        <dbReference type="Pfam" id="PF00903"/>
    </source>
</evidence>
<dbReference type="Gene3D" id="3.10.180.10">
    <property type="entry name" value="2,3-Dihydroxybiphenyl 1,2-Dioxygenase, domain 1"/>
    <property type="match status" value="1"/>
</dbReference>
<keyword evidence="3" id="KW-1185">Reference proteome</keyword>
<protein>
    <recommendedName>
        <fullName evidence="1">Glyoxalase/fosfomycin resistance/dioxygenase domain-containing protein</fullName>
    </recommendedName>
</protein>
<comment type="caution">
    <text evidence="2">The sequence shown here is derived from an EMBL/GenBank/DDBJ whole genome shotgun (WGS) entry which is preliminary data.</text>
</comment>
<dbReference type="OrthoDB" id="2354281at2"/>